<dbReference type="KEGG" id="dfi:AXF13_02580"/>
<protein>
    <submittedName>
        <fullName evidence="2">Uncharacterized protein</fullName>
    </submittedName>
</protein>
<reference evidence="3" key="1">
    <citation type="submission" date="2016-02" db="EMBL/GenBank/DDBJ databases">
        <authorList>
            <person name="Holder M.E."/>
            <person name="Ajami N.J."/>
            <person name="Petrosino J.F."/>
        </authorList>
    </citation>
    <scope>NUCLEOTIDE SEQUENCE [LARGE SCALE GENOMIC DNA]</scope>
    <source>
        <strain evidence="3">CCUG 45958</strain>
    </source>
</reference>
<organism evidence="2 3">
    <name type="scientific">Desulfovibrio fairfieldensis</name>
    <dbReference type="NCBI Taxonomy" id="44742"/>
    <lineage>
        <taxon>Bacteria</taxon>
        <taxon>Pseudomonadati</taxon>
        <taxon>Thermodesulfobacteriota</taxon>
        <taxon>Desulfovibrionia</taxon>
        <taxon>Desulfovibrionales</taxon>
        <taxon>Desulfovibrionaceae</taxon>
        <taxon>Desulfovibrio</taxon>
    </lineage>
</organism>
<feature type="chain" id="PRO_5007067427" evidence="1">
    <location>
        <begin position="38"/>
        <end position="227"/>
    </location>
</feature>
<name>A0A0X8JI00_9BACT</name>
<evidence type="ECO:0000256" key="1">
    <source>
        <dbReference type="SAM" id="SignalP"/>
    </source>
</evidence>
<dbReference type="STRING" id="44742.AXF13_02580"/>
<accession>A0A0X8JI00</accession>
<proteinExistence type="predicted"/>
<gene>
    <name evidence="2" type="ORF">AXF13_02580</name>
</gene>
<evidence type="ECO:0000313" key="2">
    <source>
        <dbReference type="EMBL" id="AMD89084.1"/>
    </source>
</evidence>
<dbReference type="Proteomes" id="UP000069241">
    <property type="component" value="Chromosome"/>
</dbReference>
<feature type="signal peptide" evidence="1">
    <location>
        <begin position="1"/>
        <end position="37"/>
    </location>
</feature>
<dbReference type="RefSeq" id="WP_062251532.1">
    <property type="nucleotide sequence ID" value="NZ_CP014229.1"/>
</dbReference>
<evidence type="ECO:0000313" key="3">
    <source>
        <dbReference type="Proteomes" id="UP000069241"/>
    </source>
</evidence>
<sequence>MLIPASCRRLGLLPYIFCCLFLGLGLFSMLSPSSARAANTADPRQCLVEVGQAIDAADAATFERLVDVDAILGAALTLFLRDVQKPEVADQLPPLLAVMFSQAASGDAGGNKLRDLLFSEARAFVINGVSSGAFAGRAPSGGSAQGMLAPLFADASTGRKEIRRIGQAKPDGHGWLVPFVVHDAGNAESYPVLGRLSPVENGFRLTSVENLEELLGRVRAESLNLSQ</sequence>
<keyword evidence="1" id="KW-0732">Signal</keyword>
<keyword evidence="3" id="KW-1185">Reference proteome</keyword>
<dbReference type="EMBL" id="CP014229">
    <property type="protein sequence ID" value="AMD89084.1"/>
    <property type="molecule type" value="Genomic_DNA"/>
</dbReference>
<dbReference type="AlphaFoldDB" id="A0A0X8JI00"/>